<organism evidence="1 2">
    <name type="scientific">Halococcus thailandensis JCM 13552</name>
    <dbReference type="NCBI Taxonomy" id="1227457"/>
    <lineage>
        <taxon>Archaea</taxon>
        <taxon>Methanobacteriati</taxon>
        <taxon>Methanobacteriota</taxon>
        <taxon>Stenosarchaea group</taxon>
        <taxon>Halobacteria</taxon>
        <taxon>Halobacteriales</taxon>
        <taxon>Halococcaceae</taxon>
        <taxon>Halococcus</taxon>
    </lineage>
</organism>
<dbReference type="Proteomes" id="UP000011680">
    <property type="component" value="Unassembled WGS sequence"/>
</dbReference>
<name>M0N7D8_9EURY</name>
<evidence type="ECO:0000313" key="1">
    <source>
        <dbReference type="EMBL" id="EMA53862.1"/>
    </source>
</evidence>
<keyword evidence="2" id="KW-1185">Reference proteome</keyword>
<proteinExistence type="predicted"/>
<sequence>MDATATPKKVEGLYGREPTVIGDDHNVEMNMEVTQITNGAYHGSSFTHSNTLVDRFQTIIDWACHEYDRPLFAAKEDVLPQFEFADNAVTEHYGALRGLNYDECDAVFALGAPHWDIPSLKRDAELLSGGVAIDNDIEVGGIEYSPRRDNGELVANPPNYRRLQYVDEETDDGLEMPVKEFSGLVGELFYEKRENEIEQFVHRTRPITSDTTIDVYLLTNVVTDLPVDEVTELDTLVEQAKGRSRDIAQLDVPDGAKNLIESLDGDETFTRNDLVDHANVTKQTISNWVSSLMDEKVIEPTGETKRRSEVLTVVN</sequence>
<dbReference type="AlphaFoldDB" id="M0N7D8"/>
<dbReference type="EMBL" id="AOMF01000148">
    <property type="protein sequence ID" value="EMA53862.1"/>
    <property type="molecule type" value="Genomic_DNA"/>
</dbReference>
<dbReference type="PATRIC" id="fig|1227457.3.peg.1622"/>
<dbReference type="Gene3D" id="1.10.10.10">
    <property type="entry name" value="Winged helix-like DNA-binding domain superfamily/Winged helix DNA-binding domain"/>
    <property type="match status" value="1"/>
</dbReference>
<comment type="caution">
    <text evidence="1">The sequence shown here is derived from an EMBL/GenBank/DDBJ whole genome shotgun (WGS) entry which is preliminary data.</text>
</comment>
<dbReference type="InterPro" id="IPR036388">
    <property type="entry name" value="WH-like_DNA-bd_sf"/>
</dbReference>
<gene>
    <name evidence="1" type="ORF">C451_08795</name>
</gene>
<protein>
    <submittedName>
        <fullName evidence="1">Uncharacterized protein</fullName>
    </submittedName>
</protein>
<reference evidence="1 2" key="1">
    <citation type="journal article" date="2014" name="PLoS Genet.">
        <title>Phylogenetically driven sequencing of extremely halophilic archaea reveals strategies for static and dynamic osmo-response.</title>
        <authorList>
            <person name="Becker E.A."/>
            <person name="Seitzer P.M."/>
            <person name="Tritt A."/>
            <person name="Larsen D."/>
            <person name="Krusor M."/>
            <person name="Yao A.I."/>
            <person name="Wu D."/>
            <person name="Madern D."/>
            <person name="Eisen J.A."/>
            <person name="Darling A.E."/>
            <person name="Facciotti M.T."/>
        </authorList>
    </citation>
    <scope>NUCLEOTIDE SEQUENCE [LARGE SCALE GENOMIC DNA]</scope>
    <source>
        <strain evidence="1 2">JCM 13552</strain>
    </source>
</reference>
<accession>M0N7D8</accession>
<evidence type="ECO:0000313" key="2">
    <source>
        <dbReference type="Proteomes" id="UP000011680"/>
    </source>
</evidence>